<reference evidence="3 4" key="1">
    <citation type="journal article" date="2015" name="Nat. Commun.">
        <title>Lucilia cuprina genome unlocks parasitic fly biology to underpin future interventions.</title>
        <authorList>
            <person name="Anstead C.A."/>
            <person name="Korhonen P.K."/>
            <person name="Young N.D."/>
            <person name="Hall R.S."/>
            <person name="Jex A.R."/>
            <person name="Murali S.C."/>
            <person name="Hughes D.S."/>
            <person name="Lee S.F."/>
            <person name="Perry T."/>
            <person name="Stroehlein A.J."/>
            <person name="Ansell B.R."/>
            <person name="Breugelmans B."/>
            <person name="Hofmann A."/>
            <person name="Qu J."/>
            <person name="Dugan S."/>
            <person name="Lee S.L."/>
            <person name="Chao H."/>
            <person name="Dinh H."/>
            <person name="Han Y."/>
            <person name="Doddapaneni H.V."/>
            <person name="Worley K.C."/>
            <person name="Muzny D.M."/>
            <person name="Ioannidis P."/>
            <person name="Waterhouse R.M."/>
            <person name="Zdobnov E.M."/>
            <person name="James P.J."/>
            <person name="Bagnall N.H."/>
            <person name="Kotze A.C."/>
            <person name="Gibbs R.A."/>
            <person name="Richards S."/>
            <person name="Batterham P."/>
            <person name="Gasser R.B."/>
        </authorList>
    </citation>
    <scope>NUCLEOTIDE SEQUENCE [LARGE SCALE GENOMIC DNA]</scope>
    <source>
        <strain evidence="3 4">LS</strain>
        <tissue evidence="3">Full body</tissue>
    </source>
</reference>
<proteinExistence type="predicted"/>
<keyword evidence="4" id="KW-1185">Reference proteome</keyword>
<evidence type="ECO:0000313" key="3">
    <source>
        <dbReference type="EMBL" id="KNC22375.1"/>
    </source>
</evidence>
<evidence type="ECO:0000259" key="2">
    <source>
        <dbReference type="Pfam" id="PF05267"/>
    </source>
</evidence>
<evidence type="ECO:0000256" key="1">
    <source>
        <dbReference type="SAM" id="SignalP"/>
    </source>
</evidence>
<dbReference type="Pfam" id="PF05267">
    <property type="entry name" value="DUF725"/>
    <property type="match status" value="1"/>
</dbReference>
<comment type="caution">
    <text evidence="3">The sequence shown here is derived from an EMBL/GenBank/DDBJ whole genome shotgun (WGS) entry which is preliminary data.</text>
</comment>
<name>A0A0L0BQP3_LUCCU</name>
<sequence length="217" mass="23708">MKTIFTIFALCLVAVNAGTIAQIPINYEGMVDEVINEMGQIAKEAAVALQHQVEEIVLDPLHQVETAVESIEELREENDVCVAAEDENVVATVDAMHKEMAVCGAVAAKTSAEIMTDISAATQQLVFDGFDVLRTYQKCQKYTNSVLKNSCYARLTVKATLYMNNARKSIKTIRQSTNERIPAVMADADTCTHDAADVAIEELDHIQANINVCIAKA</sequence>
<evidence type="ECO:0000313" key="4">
    <source>
        <dbReference type="Proteomes" id="UP000037069"/>
    </source>
</evidence>
<dbReference type="OrthoDB" id="8005239at2759"/>
<feature type="chain" id="PRO_5005534956" description="Protein TsetseEP domain-containing protein" evidence="1">
    <location>
        <begin position="18"/>
        <end position="217"/>
    </location>
</feature>
<accession>A0A0L0BQP3</accession>
<dbReference type="Proteomes" id="UP000037069">
    <property type="component" value="Unassembled WGS sequence"/>
</dbReference>
<feature type="signal peptide" evidence="1">
    <location>
        <begin position="1"/>
        <end position="17"/>
    </location>
</feature>
<keyword evidence="1" id="KW-0732">Signal</keyword>
<dbReference type="AlphaFoldDB" id="A0A0L0BQP3"/>
<organism evidence="3 4">
    <name type="scientific">Lucilia cuprina</name>
    <name type="common">Green bottle fly</name>
    <name type="synonym">Australian sheep blowfly</name>
    <dbReference type="NCBI Taxonomy" id="7375"/>
    <lineage>
        <taxon>Eukaryota</taxon>
        <taxon>Metazoa</taxon>
        <taxon>Ecdysozoa</taxon>
        <taxon>Arthropoda</taxon>
        <taxon>Hexapoda</taxon>
        <taxon>Insecta</taxon>
        <taxon>Pterygota</taxon>
        <taxon>Neoptera</taxon>
        <taxon>Endopterygota</taxon>
        <taxon>Diptera</taxon>
        <taxon>Brachycera</taxon>
        <taxon>Muscomorpha</taxon>
        <taxon>Oestroidea</taxon>
        <taxon>Calliphoridae</taxon>
        <taxon>Luciliinae</taxon>
        <taxon>Lucilia</taxon>
    </lineage>
</organism>
<dbReference type="EMBL" id="JRES01001509">
    <property type="protein sequence ID" value="KNC22375.1"/>
    <property type="molecule type" value="Genomic_DNA"/>
</dbReference>
<feature type="domain" description="Protein TsetseEP" evidence="2">
    <location>
        <begin position="80"/>
        <end position="195"/>
    </location>
</feature>
<gene>
    <name evidence="3" type="ORF">FF38_08816</name>
</gene>
<dbReference type="OMA" id="RQSCMAK"/>
<protein>
    <recommendedName>
        <fullName evidence="2">Protein TsetseEP domain-containing protein</fullName>
    </recommendedName>
</protein>
<dbReference type="InterPro" id="IPR007931">
    <property type="entry name" value="TsetseEP"/>
</dbReference>